<keyword evidence="11" id="KW-1185">Reference proteome</keyword>
<dbReference type="Gene3D" id="2.60.120.10">
    <property type="entry name" value="Jelly Rolls"/>
    <property type="match status" value="2"/>
</dbReference>
<evidence type="ECO:0000256" key="1">
    <source>
        <dbReference type="ARBA" id="ARBA00000757"/>
    </source>
</evidence>
<evidence type="ECO:0000313" key="10">
    <source>
        <dbReference type="EMBL" id="KAB1631460.1"/>
    </source>
</evidence>
<dbReference type="SUPFAM" id="SSF51182">
    <property type="entry name" value="RmlC-like cupins"/>
    <property type="match status" value="1"/>
</dbReference>
<dbReference type="PRINTS" id="PR00714">
    <property type="entry name" value="MAN6PISMRASE"/>
</dbReference>
<protein>
    <recommendedName>
        <fullName evidence="3">mannose-6-phosphate isomerase</fullName>
        <ecNumber evidence="3">5.3.1.8</ecNumber>
    </recommendedName>
</protein>
<gene>
    <name evidence="10" type="primary">manA</name>
    <name evidence="10" type="ORF">F8O02_07485</name>
</gene>
<dbReference type="Pfam" id="PF20511">
    <property type="entry name" value="PMI_typeI_cat"/>
    <property type="match status" value="1"/>
</dbReference>
<feature type="binding site" evidence="8">
    <location>
        <position position="273"/>
    </location>
    <ligand>
        <name>Zn(2+)</name>
        <dbReference type="ChEBI" id="CHEBI:29105"/>
    </ligand>
</feature>
<comment type="cofactor">
    <cofactor evidence="8">
        <name>Zn(2+)</name>
        <dbReference type="ChEBI" id="CHEBI:29105"/>
    </cofactor>
    <text evidence="8">Binds 1 zinc ion per subunit.</text>
</comment>
<comment type="similarity">
    <text evidence="2">Belongs to the mannose-6-phosphate isomerase type 1 family.</text>
</comment>
<dbReference type="GO" id="GO:0008270">
    <property type="term" value="F:zinc ion binding"/>
    <property type="evidence" value="ECO:0007669"/>
    <property type="project" value="InterPro"/>
</dbReference>
<dbReference type="InterPro" id="IPR014710">
    <property type="entry name" value="RmlC-like_jellyroll"/>
</dbReference>
<dbReference type="OrthoDB" id="9792649at2"/>
<dbReference type="InterPro" id="IPR046457">
    <property type="entry name" value="PMI_typeI_cat"/>
</dbReference>
<dbReference type="Proteomes" id="UP000481339">
    <property type="component" value="Unassembled WGS sequence"/>
</dbReference>
<reference evidence="10 11" key="1">
    <citation type="submission" date="2019-09" db="EMBL/GenBank/DDBJ databases">
        <title>Phylogeny of genus Pseudoclavibacter and closely related genus.</title>
        <authorList>
            <person name="Li Y."/>
        </authorList>
    </citation>
    <scope>NUCLEOTIDE SEQUENCE [LARGE SCALE GENOMIC DNA]</scope>
    <source>
        <strain evidence="10 11">JCM 16921</strain>
    </source>
</reference>
<keyword evidence="5 8" id="KW-0862">Zinc</keyword>
<dbReference type="EMBL" id="WBKA01000006">
    <property type="protein sequence ID" value="KAB1631460.1"/>
    <property type="molecule type" value="Genomic_DNA"/>
</dbReference>
<dbReference type="InterPro" id="IPR001250">
    <property type="entry name" value="Man6P_Isoase-1"/>
</dbReference>
<dbReference type="NCBIfam" id="TIGR00218">
    <property type="entry name" value="manA"/>
    <property type="match status" value="1"/>
</dbReference>
<evidence type="ECO:0000256" key="8">
    <source>
        <dbReference type="PIRSR" id="PIRSR001480-2"/>
    </source>
</evidence>
<evidence type="ECO:0000256" key="4">
    <source>
        <dbReference type="ARBA" id="ARBA00022723"/>
    </source>
</evidence>
<sequence>MAFVIDNEPRAYDWGAPGALGRLRGSVSRAFHTGTSIDGVFPVTDADAPEAELWLGTHPAWPSVVAEGPRAGQSLPTALAAEGRPVDVGFLLKLLAIERPLSVQVHPDAVQARAGFAREEAAGVPIDAPQREYRDPNAKPEMIFVLSDVFELCAGFRPAEEIAADVEVLAALDTDPAWSGLLAALADEAPIEAAAHRLLDADRAGARRATARLQHLHDAGRLTGALPDETRGALLARLLETYPGDPGTAFSLLLHHQRLQRGQAAYLRPRTPHFYISGVGVELMGPSDNVLRAGLTSKHVDAAELLRVLDFDAEGPERLFEYHKGPMTVFHAAGAGLRLAFTRAHAQGAIDVPFHDGDIAYVLRGALTLVNTDGTVQHLGTGQAALLVDVARAEFADDAEGHGMVLVAGATEVVA</sequence>
<dbReference type="GO" id="GO:0009298">
    <property type="term" value="P:GDP-mannose biosynthetic process"/>
    <property type="evidence" value="ECO:0007669"/>
    <property type="project" value="InterPro"/>
</dbReference>
<dbReference type="PANTHER" id="PTHR10309">
    <property type="entry name" value="MANNOSE-6-PHOSPHATE ISOMERASE"/>
    <property type="match status" value="1"/>
</dbReference>
<evidence type="ECO:0000256" key="5">
    <source>
        <dbReference type="ARBA" id="ARBA00022833"/>
    </source>
</evidence>
<dbReference type="CDD" id="cd07011">
    <property type="entry name" value="cupin_PMI_type_I_N"/>
    <property type="match status" value="1"/>
</dbReference>
<evidence type="ECO:0000256" key="2">
    <source>
        <dbReference type="ARBA" id="ARBA00010772"/>
    </source>
</evidence>
<feature type="binding site" evidence="8">
    <location>
        <position position="106"/>
    </location>
    <ligand>
        <name>Zn(2+)</name>
        <dbReference type="ChEBI" id="CHEBI:29105"/>
    </ligand>
</feature>
<dbReference type="EC" id="5.3.1.8" evidence="3"/>
<dbReference type="Gene3D" id="1.10.441.10">
    <property type="entry name" value="Phosphomannose Isomerase, domain 2"/>
    <property type="match status" value="1"/>
</dbReference>
<comment type="catalytic activity">
    <reaction evidence="1">
        <text>D-mannose 6-phosphate = D-fructose 6-phosphate</text>
        <dbReference type="Rhea" id="RHEA:12356"/>
        <dbReference type="ChEBI" id="CHEBI:58735"/>
        <dbReference type="ChEBI" id="CHEBI:61527"/>
        <dbReference type="EC" id="5.3.1.8"/>
    </reaction>
</comment>
<dbReference type="RefSeq" id="WP_158036633.1">
    <property type="nucleotide sequence ID" value="NZ_BAAAZV010000002.1"/>
</dbReference>
<proteinExistence type="inferred from homology"/>
<dbReference type="GO" id="GO:0004476">
    <property type="term" value="F:mannose-6-phosphate isomerase activity"/>
    <property type="evidence" value="ECO:0007669"/>
    <property type="project" value="UniProtKB-EC"/>
</dbReference>
<keyword evidence="6 10" id="KW-0413">Isomerase</keyword>
<dbReference type="PANTHER" id="PTHR10309:SF0">
    <property type="entry name" value="MANNOSE-6-PHOSPHATE ISOMERASE"/>
    <property type="match status" value="1"/>
</dbReference>
<dbReference type="GO" id="GO:0005975">
    <property type="term" value="P:carbohydrate metabolic process"/>
    <property type="evidence" value="ECO:0007669"/>
    <property type="project" value="InterPro"/>
</dbReference>
<evidence type="ECO:0000256" key="3">
    <source>
        <dbReference type="ARBA" id="ARBA00011956"/>
    </source>
</evidence>
<evidence type="ECO:0000313" key="11">
    <source>
        <dbReference type="Proteomes" id="UP000481339"/>
    </source>
</evidence>
<evidence type="ECO:0000259" key="9">
    <source>
        <dbReference type="Pfam" id="PF20511"/>
    </source>
</evidence>
<feature type="binding site" evidence="8">
    <location>
        <position position="104"/>
    </location>
    <ligand>
        <name>Zn(2+)</name>
        <dbReference type="ChEBI" id="CHEBI:29105"/>
    </ligand>
</feature>
<feature type="binding site" evidence="8">
    <location>
        <position position="141"/>
    </location>
    <ligand>
        <name>Zn(2+)</name>
        <dbReference type="ChEBI" id="CHEBI:29105"/>
    </ligand>
</feature>
<evidence type="ECO:0000256" key="6">
    <source>
        <dbReference type="ARBA" id="ARBA00023235"/>
    </source>
</evidence>
<feature type="domain" description="Phosphomannose isomerase type I catalytic" evidence="9">
    <location>
        <begin position="5"/>
        <end position="158"/>
    </location>
</feature>
<accession>A0A7C8BMU2</accession>
<evidence type="ECO:0000256" key="7">
    <source>
        <dbReference type="PIRSR" id="PIRSR001480-1"/>
    </source>
</evidence>
<dbReference type="GO" id="GO:0005829">
    <property type="term" value="C:cytosol"/>
    <property type="evidence" value="ECO:0007669"/>
    <property type="project" value="TreeGrafter"/>
</dbReference>
<keyword evidence="4 8" id="KW-0479">Metal-binding</keyword>
<name>A0A7C8BMU2_9MICO</name>
<dbReference type="InterPro" id="IPR011051">
    <property type="entry name" value="RmlC_Cupin_sf"/>
</dbReference>
<comment type="caution">
    <text evidence="10">The sequence shown here is derived from an EMBL/GenBank/DDBJ whole genome shotgun (WGS) entry which is preliminary data.</text>
</comment>
<dbReference type="PIRSF" id="PIRSF001480">
    <property type="entry name" value="Mannose-6-phosphate_isomerase"/>
    <property type="match status" value="1"/>
</dbReference>
<organism evidence="10 11">
    <name type="scientific">Pseudoclavibacter caeni</name>
    <dbReference type="NCBI Taxonomy" id="908846"/>
    <lineage>
        <taxon>Bacteria</taxon>
        <taxon>Bacillati</taxon>
        <taxon>Actinomycetota</taxon>
        <taxon>Actinomycetes</taxon>
        <taxon>Micrococcales</taxon>
        <taxon>Microbacteriaceae</taxon>
        <taxon>Pseudoclavibacter</taxon>
    </lineage>
</organism>
<dbReference type="InterPro" id="IPR016305">
    <property type="entry name" value="Mannose-6-P_Isomerase"/>
</dbReference>
<feature type="active site" evidence="7">
    <location>
        <position position="292"/>
    </location>
</feature>
<dbReference type="AlphaFoldDB" id="A0A7C8BMU2"/>